<feature type="transmembrane region" description="Helical" evidence="6">
    <location>
        <begin position="450"/>
        <end position="469"/>
    </location>
</feature>
<dbReference type="eggNOG" id="ENOG502QR1C">
    <property type="taxonomic scope" value="Eukaryota"/>
</dbReference>
<evidence type="ECO:0000256" key="4">
    <source>
        <dbReference type="ARBA" id="ARBA00022989"/>
    </source>
</evidence>
<evidence type="ECO:0000256" key="1">
    <source>
        <dbReference type="ARBA" id="ARBA00004479"/>
    </source>
</evidence>
<dbReference type="InterPro" id="IPR005052">
    <property type="entry name" value="Lectin_leg"/>
</dbReference>
<dbReference type="GeneID" id="8200714"/>
<evidence type="ECO:0000259" key="8">
    <source>
        <dbReference type="PROSITE" id="PS51328"/>
    </source>
</evidence>
<keyword evidence="3 7" id="KW-0732">Signal</keyword>
<evidence type="ECO:0000256" key="5">
    <source>
        <dbReference type="ARBA" id="ARBA00023136"/>
    </source>
</evidence>
<evidence type="ECO:0000256" key="2">
    <source>
        <dbReference type="ARBA" id="ARBA00022692"/>
    </source>
</evidence>
<dbReference type="Gene3D" id="2.60.120.200">
    <property type="match status" value="1"/>
</dbReference>
<dbReference type="PROSITE" id="PS51328">
    <property type="entry name" value="L_LECTIN_LIKE"/>
    <property type="match status" value="1"/>
</dbReference>
<evidence type="ECO:0000313" key="9">
    <source>
        <dbReference type="EMBL" id="CAY71683.1"/>
    </source>
</evidence>
<dbReference type="OrthoDB" id="10265193at2759"/>
<feature type="domain" description="L-type lectin-like" evidence="8">
    <location>
        <begin position="26"/>
        <end position="251"/>
    </location>
</feature>
<dbReference type="OMA" id="VMAYYTF"/>
<comment type="subcellular location">
    <subcellularLocation>
        <location evidence="1">Membrane</location>
        <topology evidence="1">Single-pass type I membrane protein</topology>
    </subcellularLocation>
</comment>
<dbReference type="Pfam" id="PF03388">
    <property type="entry name" value="Lectin_leg-like"/>
    <property type="match status" value="1"/>
</dbReference>
<dbReference type="FunCoup" id="C4R7V8">
    <property type="interactions" value="162"/>
</dbReference>
<dbReference type="SUPFAM" id="SSF49899">
    <property type="entry name" value="Concanavalin A-like lectins/glucanases"/>
    <property type="match status" value="1"/>
</dbReference>
<dbReference type="PANTHER" id="PTHR12223:SF28">
    <property type="entry name" value="LECTIN, MANNOSE BINDING 1 LIKE"/>
    <property type="match status" value="1"/>
</dbReference>
<dbReference type="EMBL" id="FN392322">
    <property type="protein sequence ID" value="CAY71683.1"/>
    <property type="molecule type" value="Genomic_DNA"/>
</dbReference>
<evidence type="ECO:0000256" key="3">
    <source>
        <dbReference type="ARBA" id="ARBA00022729"/>
    </source>
</evidence>
<keyword evidence="4 6" id="KW-1133">Transmembrane helix</keyword>
<dbReference type="GO" id="GO:0006888">
    <property type="term" value="P:endoplasmic reticulum to Golgi vesicle-mediated transport"/>
    <property type="evidence" value="ECO:0007669"/>
    <property type="project" value="TreeGrafter"/>
</dbReference>
<dbReference type="GO" id="GO:0005793">
    <property type="term" value="C:endoplasmic reticulum-Golgi intermediate compartment"/>
    <property type="evidence" value="ECO:0007669"/>
    <property type="project" value="TreeGrafter"/>
</dbReference>
<sequence length="479" mass="53659">MKGIKFIFMALAAAVAQGISDNSQWSNEHVVTSLSLPDLDLKTSMKSLKDWKLNGDVKLDEGRIILTPKPEIVSLNDKKKQIKGSIWTEYGFGLNQFTIEVTMRSLGSIGRTSSGLSLWLVDDQAGTISQDPGNNFGGPEKYKGLQVLMDSNDAKLNSVTRSYLMDGDFDISKAFSVCNFPYQNSNVPVILRLSYKKGNFKLTIDNKLCFQTDKISIPLGRFWTFGISAVTRNDLKVHEQFEILKLKTFNDVVDTDDEVDLLLDQPYATTTIMEQASKETAAPESKPIVSEFGNSQAFREKELELKNQLAQQKSAEALPYIIAKLDTLESLVDETNLLITSSNEQPHGDILLQQINRQFHEVFKHIRYVNDKVELLSRSPDSSSSSSSVTSSNVDGLKRDILALTETVRGLSEEQKMVMQALLRINDLVKTPLNHANVVTLDEVASKMKMYLAPLLLIFIVIIVMNYRLGKQIRHAKIL</sequence>
<dbReference type="SMR" id="C4R7V8"/>
<feature type="signal peptide" evidence="7">
    <location>
        <begin position="1"/>
        <end position="18"/>
    </location>
</feature>
<dbReference type="Proteomes" id="UP000000314">
    <property type="component" value="Chromosome 4"/>
</dbReference>
<dbReference type="GO" id="GO:0030134">
    <property type="term" value="C:COPII-coated ER to Golgi transport vesicle"/>
    <property type="evidence" value="ECO:0007669"/>
    <property type="project" value="TreeGrafter"/>
</dbReference>
<protein>
    <submittedName>
        <fullName evidence="9">Integral membrane component of endoplasmic reticulum-derived COPII-coated vesicles</fullName>
    </submittedName>
</protein>
<organism evidence="9 10">
    <name type="scientific">Komagataella phaffii (strain GS115 / ATCC 20864)</name>
    <name type="common">Yeast</name>
    <name type="synonym">Pichia pastoris</name>
    <dbReference type="NCBI Taxonomy" id="644223"/>
    <lineage>
        <taxon>Eukaryota</taxon>
        <taxon>Fungi</taxon>
        <taxon>Dikarya</taxon>
        <taxon>Ascomycota</taxon>
        <taxon>Saccharomycotina</taxon>
        <taxon>Pichiomycetes</taxon>
        <taxon>Pichiales</taxon>
        <taxon>Pichiaceae</taxon>
        <taxon>Komagataella</taxon>
    </lineage>
</organism>
<dbReference type="GO" id="GO:0000139">
    <property type="term" value="C:Golgi membrane"/>
    <property type="evidence" value="ECO:0007669"/>
    <property type="project" value="TreeGrafter"/>
</dbReference>
<dbReference type="GO" id="GO:0005789">
    <property type="term" value="C:endoplasmic reticulum membrane"/>
    <property type="evidence" value="ECO:0007669"/>
    <property type="project" value="TreeGrafter"/>
</dbReference>
<dbReference type="HOGENOM" id="CLU_569965_0_0_1"/>
<evidence type="ECO:0000256" key="7">
    <source>
        <dbReference type="SAM" id="SignalP"/>
    </source>
</evidence>
<reference evidence="9 10" key="1">
    <citation type="journal article" date="2009" name="Nat. Biotechnol.">
        <title>Genome sequence of the recombinant protein production host Pichia pastoris.</title>
        <authorList>
            <person name="De Schutter K."/>
            <person name="Lin Y.C."/>
            <person name="Tiels P."/>
            <person name="Van Hecke A."/>
            <person name="Glinka S."/>
            <person name="Weber-Lehmann J."/>
            <person name="Rouze P."/>
            <person name="Van de Peer Y."/>
            <person name="Callewaert N."/>
        </authorList>
    </citation>
    <scope>NUCLEOTIDE SEQUENCE [LARGE SCALE GENOMIC DNA]</scope>
    <source>
        <strain evidence="10">GS115 / ATCC 20864</strain>
    </source>
</reference>
<gene>
    <name evidence="9" type="ordered locus">PAS_chr4_0432</name>
</gene>
<dbReference type="PANTHER" id="PTHR12223">
    <property type="entry name" value="VESICULAR MANNOSE-BINDING LECTIN"/>
    <property type="match status" value="1"/>
</dbReference>
<keyword evidence="5 6" id="KW-0472">Membrane</keyword>
<evidence type="ECO:0000313" key="10">
    <source>
        <dbReference type="Proteomes" id="UP000000314"/>
    </source>
</evidence>
<evidence type="ECO:0000256" key="6">
    <source>
        <dbReference type="SAM" id="Phobius"/>
    </source>
</evidence>
<keyword evidence="2 6" id="KW-0812">Transmembrane</keyword>
<dbReference type="AlphaFoldDB" id="C4R7V8"/>
<dbReference type="STRING" id="644223.C4R7V8"/>
<dbReference type="GO" id="GO:0005537">
    <property type="term" value="F:D-mannose binding"/>
    <property type="evidence" value="ECO:0007669"/>
    <property type="project" value="TreeGrafter"/>
</dbReference>
<name>C4R7V8_KOMPG</name>
<dbReference type="InParanoid" id="C4R7V8"/>
<keyword evidence="10" id="KW-1185">Reference proteome</keyword>
<dbReference type="InterPro" id="IPR051136">
    <property type="entry name" value="Intracellular_Lectin-GPT"/>
</dbReference>
<dbReference type="RefSeq" id="XP_002493862.1">
    <property type="nucleotide sequence ID" value="XM_002493817.1"/>
</dbReference>
<feature type="chain" id="PRO_5009950955" evidence="7">
    <location>
        <begin position="19"/>
        <end position="479"/>
    </location>
</feature>
<dbReference type="KEGG" id="ppa:PAS_chr4_0432"/>
<proteinExistence type="predicted"/>
<accession>C4R7V8</accession>
<dbReference type="InterPro" id="IPR013320">
    <property type="entry name" value="ConA-like_dom_sf"/>
</dbReference>